<evidence type="ECO:0000313" key="1">
    <source>
        <dbReference type="EMBL" id="KAI9510903.1"/>
    </source>
</evidence>
<proteinExistence type="predicted"/>
<sequence length="1033" mass="109529">MSNSSLVSSVNSDPYVPSPLGQNPSEAPSLASLHQHQISRVPVHDTDRSHSQTLILPAQTHPPYAPSPSLLGSNDPLGRKSSRAPVVSFGFGGKLVLCFHGSNTLNTGFDIALSSRQTTGIQMRPLHTAIPESALDHISTSFPGPLFCDPGSPTGLVRAAVTTQSKSNKAKVIKYLEGRAEEISSGLGYISQGSSELRQAEGKLLLVKLLKVLLEHDGHLSGSPRVEAAIRAILVPRLGDASTLEQSTSSKPALYGLDSATTSSLTLSAFDPHDRVLSVHTVKASALDRIQDLLAQGERKIAYRYALDERLWAHAMVIASSIDKEAWKEVVNEFIRSELNTQRVADSSGQGQRDSMTCTGREPLKVAYGLYSGQGAASIQALVPPTPLAKLGEMPPAPGLPHFTPVSSNFSGPVPVDALKKWQETAAMLIPGPSVTECSAALLALGDCLLANHSVEAAHVCYLLAPQSTVLGNIGSPGRVSLIGSRGPTASPGFHLSDDAIVFSEIVELALSLAPSSKGQETFNGLPHLQAYKFVRAANLAEMGHMLAASRYCEAIAMCLSRSHTLPHPELSEQLREFSYRLIGAPHSDKAGSWIRGKMTRPSLDTLGNWLGGRLTEFVAGSDDTPTMDGDTTPHDSKSFAGPFSHYSTITSSTTSKVPSPQPTLVDAQSKPPRRTGSAQAVRLNPQVQIDRASSAMEYRPNHHSSLPSPRIASANASTTHFSQASPNYSGGYPQADAVSSPYQRLESDSSDSATHTGTWWGFSNTEDPDITPPAVVMFSTGHSSPPAGFVSLMDAPSIPALPAASVPMHSPSLATQDEVEDDDLGLGNSSSKRKASLNDASTSEISAPDSKVAETDTRSRPESKPPPQSTSWFSRWWNKEGGPIKATLGEESSFVYDKDLKRWVNKKAGAEGTQPPGPPPPSRAQTTSPGKSAPRMTNGVSPAPPPARAASAIDLSASPPKRTVPRPRSTLPPTGDGIANGLPPSVSRMTDSPSPVPSGSPTPPPSRPRSQAAKRNLRNRYVDVFQQPNATT</sequence>
<dbReference type="Proteomes" id="UP001207468">
    <property type="component" value="Unassembled WGS sequence"/>
</dbReference>
<name>A0ACC0UGQ1_9AGAM</name>
<protein>
    <submittedName>
        <fullName evidence="1">Sec23-binding domain of Sec16-domain-containing protein</fullName>
    </submittedName>
</protein>
<reference evidence="1" key="1">
    <citation type="submission" date="2021-03" db="EMBL/GenBank/DDBJ databases">
        <title>Evolutionary priming and transition to the ectomycorrhizal habit in an iconic lineage of mushroom-forming fungi: is preadaptation a requirement?</title>
        <authorList>
            <consortium name="DOE Joint Genome Institute"/>
            <person name="Looney B.P."/>
            <person name="Miyauchi S."/>
            <person name="Morin E."/>
            <person name="Drula E."/>
            <person name="Courty P.E."/>
            <person name="Chicoki N."/>
            <person name="Fauchery L."/>
            <person name="Kohler A."/>
            <person name="Kuo A."/>
            <person name="LaButti K."/>
            <person name="Pangilinan J."/>
            <person name="Lipzen A."/>
            <person name="Riley R."/>
            <person name="Andreopoulos W."/>
            <person name="He G."/>
            <person name="Johnson J."/>
            <person name="Barry K.W."/>
            <person name="Grigoriev I.V."/>
            <person name="Nagy L."/>
            <person name="Hibbett D."/>
            <person name="Henrissat B."/>
            <person name="Matheny P.B."/>
            <person name="Labbe J."/>
            <person name="Martin A.F."/>
        </authorList>
    </citation>
    <scope>NUCLEOTIDE SEQUENCE</scope>
    <source>
        <strain evidence="1">BPL698</strain>
    </source>
</reference>
<dbReference type="EMBL" id="JAGFNK010000032">
    <property type="protein sequence ID" value="KAI9510903.1"/>
    <property type="molecule type" value="Genomic_DNA"/>
</dbReference>
<comment type="caution">
    <text evidence="1">The sequence shown here is derived from an EMBL/GenBank/DDBJ whole genome shotgun (WGS) entry which is preliminary data.</text>
</comment>
<organism evidence="1 2">
    <name type="scientific">Russula earlei</name>
    <dbReference type="NCBI Taxonomy" id="71964"/>
    <lineage>
        <taxon>Eukaryota</taxon>
        <taxon>Fungi</taxon>
        <taxon>Dikarya</taxon>
        <taxon>Basidiomycota</taxon>
        <taxon>Agaricomycotina</taxon>
        <taxon>Agaricomycetes</taxon>
        <taxon>Russulales</taxon>
        <taxon>Russulaceae</taxon>
        <taxon>Russula</taxon>
    </lineage>
</organism>
<keyword evidence="2" id="KW-1185">Reference proteome</keyword>
<accession>A0ACC0UGQ1</accession>
<evidence type="ECO:0000313" key="2">
    <source>
        <dbReference type="Proteomes" id="UP001207468"/>
    </source>
</evidence>
<gene>
    <name evidence="1" type="ORF">F5148DRAFT_976088</name>
</gene>